<sequence>MDVEALKALNDDIVRSYGEPGNAPIQSEVLMKCMQMLSLEALADEIHLFCNVNLQPIAGHSLVMFSFPPGQHIAMGDTVKQRMNRSLSQCPDCIRGFQRCLSQIRLRFMLVRRVSVNHLEQFLDIIINWRLECIQQVLDSLLSNLAAGANAYLEAITNPSILRKNPEFVSLVMLKLEVIHPPSYLTPGLIYLLVETPETNVKLTEAFWSALGQSPLQLDPQVVDEFQQQSYKLQDSKHFSPARSKRFWSMVSLLADKLSASEFTKLLRPADIEEMSAHHQLRFLPLIGVLFMNILASLDEPFPQLLIVFPKILKIYPVSFWEIAKGFHFTQILDGILGNTNYHRLLREATRNPQTAYSMDDLLGWMPAFVDSLTPSQKQTAVIKITDFLVLIETAEQLVTNINSAKMLAKCLDLSGITPTTSSSHLLKMRDSRLCVSKHASHFLLLTKRDTGYQSTAMSLICLSLQYDILVAANNSATLERKEHPTFFDTQSQLWNLLLSMPLSNQFVSQLLECFENVLFIIIFKDKKNQEISKELDAAIKIHNREALTLCTVISSLLEKMSLADPEKLLQILNEPMCLLSLWNAIFCVQTSQAALNLVSQVFDSEGRYEAILELLKNLNPNLKAINSALKNITTMKFYEPCPRVMRIMMDVIKALTDPLSGVTTTNNALAEECRDEIKLLWSNAWSFLIMVYQSTLVWAGFYHLQDLVEFTRDTLDTSHLLLDSFRTLSELFSDDKDEQAALFSVFMNAFNHVIVWLRLGDPSLLNSCLSLVFKGFDLAKEMNVVVDRSFISNFAKYGAKAKKFNNKLTEQQRLEVLAKASEFDPTLVQFIIDDTARERKGATASSVAAGSRASPSVSPGATYAYQTRKPQIKQLTLARFGVVTNEAPVAPPPPKPFKSNNMEAIRSELKNKRTLLAAPLNPAPARPAGFNLKPTAVGRSLNQLKHRKPESDSSEDEEDVDVSDLFLESKKKSKITELDINGRPVVKIAASKKIDQKRLEEERMRLRLNVNLKPLYSTILKWNYTSNSNYPTDDRSIYHPIKDKYANAKEYTAMIEPLLMLECWQGIQSSRVTGQELPFELLIGSRTTCDGFFDVYTSIKKTDLINRKIGDTDLLVLGYTQDKGITDPKDISRYLKNENTQTCLAKVREVKFVNPDYSDLTLRVYPQGSMMGLLTPKSVIVAMKVMQMTTMEREFSSLKGLQYYDLCDEIVKAQPAVPVDITEENAREICKTFNVNVSQAKAILGSHLNEGFSLIQGPPGTGKTKTILGIVGHFLSKSSKANVIEAPTTMGLLNSKTGSPEESTGPKVLLCAPSNAAIDELVVRLKDGVFNASGKKFNPKIVRLGRSDALNPAVKEFGFEELVDRQLQVRTNEVSIDPNIRLQHNECIAERDRLRKELKNESLTDEEILSLEAQLREVNEQREKASIAHRTREIEKRQAQAKILTEAQVICSTLSGSAHDFLLSMSMKFDQVIIDEACQCVELSAIIPLRYGCKKCIMVGDPNQLPPTVLSQAAASYNYEESLFVRMQRNSPKSVYLLDVQYRMHPEISKFPSAEFYHSRLTDGEGMFEKNDRPWHKEYPLTPYHFFDIVSRHQQSDQTKSFFNAQEAKVAIELVENLMKILPDNKFKGRIGVISPYKEQIRTLRDLFQRKWGRNILSEIDFNTVDGFQGQEKEIIIMSCVRASPTGSVGFLSDIRRMNVALTRARTTLWILGNKASLKRDKIWNKLISDAESRNCVTSVQPGFMNNPTMRCQIEAAREIAVEEELKKTSQETTSAGTPEDCELNESTKLSVADSLNEQQNSSKESETHPAKRVVQSPEPPNTKKSRISLTGNSGKIHLSSARGDGSKPKNKVHKKGVYIHHASSLNAQSPAQESIPPQRSKQGQGTYPPRGGTTSSNQNGHGKGLGQASGRGVSSDRGAHREYGNFQTNQLAPNSEGTPEATNSGYYKPPPNRGKSSSIFIKRPRPQTGHSVYYSFFRPLEEEAKGESCRTL</sequence>
<dbReference type="GO" id="GO:0005524">
    <property type="term" value="F:ATP binding"/>
    <property type="evidence" value="ECO:0007669"/>
    <property type="project" value="UniProtKB-KW"/>
</dbReference>
<feature type="compositionally biased region" description="Basic residues" evidence="8">
    <location>
        <begin position="1850"/>
        <end position="1860"/>
    </location>
</feature>
<dbReference type="GO" id="GO:0003678">
    <property type="term" value="F:DNA helicase activity"/>
    <property type="evidence" value="ECO:0007669"/>
    <property type="project" value="UniProtKB-ARBA"/>
</dbReference>
<dbReference type="Gene3D" id="3.40.50.300">
    <property type="entry name" value="P-loop containing nucleotide triphosphate hydrolases"/>
    <property type="match status" value="2"/>
</dbReference>
<dbReference type="FunFam" id="3.40.50.300:FF:000326">
    <property type="entry name" value="P-loop containing nucleoside triphosphate hydrolase"/>
    <property type="match status" value="1"/>
</dbReference>
<feature type="region of interest" description="Disordered" evidence="8">
    <location>
        <begin position="844"/>
        <end position="866"/>
    </location>
</feature>
<feature type="domain" description="DNA2/NAM7 helicase helicase" evidence="10">
    <location>
        <begin position="1236"/>
        <end position="1513"/>
    </location>
</feature>
<feature type="domain" description="Helicase SEN1 beta-barrel" evidence="12">
    <location>
        <begin position="1077"/>
        <end position="1186"/>
    </location>
</feature>
<feature type="compositionally biased region" description="Polar residues" evidence="8">
    <location>
        <begin position="1786"/>
        <end position="1804"/>
    </location>
</feature>
<keyword evidence="5" id="KW-0347">Helicase</keyword>
<keyword evidence="3" id="KW-0547">Nucleotide-binding</keyword>
<organism evidence="13 14">
    <name type="scientific">Sungouiella intermedia</name>
    <dbReference type="NCBI Taxonomy" id="45354"/>
    <lineage>
        <taxon>Eukaryota</taxon>
        <taxon>Fungi</taxon>
        <taxon>Dikarya</taxon>
        <taxon>Ascomycota</taxon>
        <taxon>Saccharomycotina</taxon>
        <taxon>Pichiomycetes</taxon>
        <taxon>Metschnikowiaceae</taxon>
        <taxon>Sungouiella</taxon>
    </lineage>
</organism>
<comment type="similarity">
    <text evidence="2">Belongs to the DNA2/NAM7 helicase family.</text>
</comment>
<dbReference type="EMBL" id="LT635765">
    <property type="protein sequence ID" value="SGZ52486.1"/>
    <property type="molecule type" value="Genomic_DNA"/>
</dbReference>
<gene>
    <name evidence="13" type="ORF">SAMEA4029009_CIC11G00000002610</name>
</gene>
<dbReference type="Pfam" id="PF13087">
    <property type="entry name" value="AAA_12"/>
    <property type="match status" value="1"/>
</dbReference>
<dbReference type="FunFam" id="3.40.50.300:FF:001152">
    <property type="entry name" value="tRNA-splicing endonuclease, putative"/>
    <property type="match status" value="1"/>
</dbReference>
<evidence type="ECO:0000256" key="8">
    <source>
        <dbReference type="SAM" id="MobiDB-lite"/>
    </source>
</evidence>
<proteinExistence type="inferred from homology"/>
<feature type="region of interest" description="Disordered" evidence="8">
    <location>
        <begin position="927"/>
        <end position="962"/>
    </location>
</feature>
<accession>A0A1L0DJA4</accession>
<evidence type="ECO:0000256" key="4">
    <source>
        <dbReference type="ARBA" id="ARBA00022801"/>
    </source>
</evidence>
<dbReference type="GO" id="GO:0016787">
    <property type="term" value="F:hydrolase activity"/>
    <property type="evidence" value="ECO:0007669"/>
    <property type="project" value="UniProtKB-KW"/>
</dbReference>
<evidence type="ECO:0000259" key="12">
    <source>
        <dbReference type="Pfam" id="PF23576"/>
    </source>
</evidence>
<evidence type="ECO:0000256" key="2">
    <source>
        <dbReference type="ARBA" id="ARBA00007913"/>
    </source>
</evidence>
<evidence type="ECO:0000256" key="1">
    <source>
        <dbReference type="ARBA" id="ARBA00004123"/>
    </source>
</evidence>
<dbReference type="CDD" id="cd18808">
    <property type="entry name" value="SF1_C_Upf1"/>
    <property type="match status" value="1"/>
</dbReference>
<feature type="domain" description="DNA2/NAM7 helicase-like C-terminal" evidence="11">
    <location>
        <begin position="1520"/>
        <end position="1716"/>
    </location>
</feature>
<dbReference type="InterPro" id="IPR024481">
    <property type="entry name" value="Helicase_Sen1_N"/>
</dbReference>
<evidence type="ECO:0000259" key="9">
    <source>
        <dbReference type="Pfam" id="PF12726"/>
    </source>
</evidence>
<dbReference type="GO" id="GO:0006369">
    <property type="term" value="P:termination of RNA polymerase II transcription"/>
    <property type="evidence" value="ECO:0007669"/>
    <property type="project" value="TreeGrafter"/>
</dbReference>
<feature type="region of interest" description="Disordered" evidence="8">
    <location>
        <begin position="1766"/>
        <end position="1971"/>
    </location>
</feature>
<feature type="compositionally biased region" description="Polar residues" evidence="8">
    <location>
        <begin position="1927"/>
        <end position="1947"/>
    </location>
</feature>
<dbReference type="Pfam" id="PF13086">
    <property type="entry name" value="AAA_11"/>
    <property type="match status" value="1"/>
</dbReference>
<dbReference type="CDD" id="cd18042">
    <property type="entry name" value="DEXXQc_SETX"/>
    <property type="match status" value="1"/>
</dbReference>
<feature type="compositionally biased region" description="Polar residues" evidence="8">
    <location>
        <begin position="1865"/>
        <end position="1887"/>
    </location>
</feature>
<feature type="compositionally biased region" description="Acidic residues" evidence="8">
    <location>
        <begin position="953"/>
        <end position="962"/>
    </location>
</feature>
<dbReference type="GO" id="GO:0016604">
    <property type="term" value="C:nuclear body"/>
    <property type="evidence" value="ECO:0007669"/>
    <property type="project" value="TreeGrafter"/>
</dbReference>
<evidence type="ECO:0000256" key="3">
    <source>
        <dbReference type="ARBA" id="ARBA00022741"/>
    </source>
</evidence>
<evidence type="ECO:0000259" key="11">
    <source>
        <dbReference type="Pfam" id="PF13087"/>
    </source>
</evidence>
<keyword evidence="4" id="KW-0378">Hydrolase</keyword>
<dbReference type="Pfam" id="PF12726">
    <property type="entry name" value="SEN1_N"/>
    <property type="match status" value="1"/>
</dbReference>
<evidence type="ECO:0000259" key="10">
    <source>
        <dbReference type="Pfam" id="PF13086"/>
    </source>
</evidence>
<feature type="domain" description="Helicase Sen1 N-terminal" evidence="9">
    <location>
        <begin position="80"/>
        <end position="770"/>
    </location>
</feature>
<dbReference type="InterPro" id="IPR047187">
    <property type="entry name" value="SF1_C_Upf1"/>
</dbReference>
<keyword evidence="6" id="KW-0067">ATP-binding</keyword>
<dbReference type="SUPFAM" id="SSF52540">
    <property type="entry name" value="P-loop containing nucleoside triphosphate hydrolases"/>
    <property type="match status" value="1"/>
</dbReference>
<dbReference type="PANTHER" id="PTHR10887:SF495">
    <property type="entry name" value="HELICASE SENATAXIN ISOFORM X1-RELATED"/>
    <property type="match status" value="1"/>
</dbReference>
<evidence type="ECO:0000256" key="5">
    <source>
        <dbReference type="ARBA" id="ARBA00022806"/>
    </source>
</evidence>
<evidence type="ECO:0000313" key="14">
    <source>
        <dbReference type="Proteomes" id="UP000182259"/>
    </source>
</evidence>
<name>A0A1L0DJA4_9ASCO</name>
<dbReference type="PANTHER" id="PTHR10887">
    <property type="entry name" value="DNA2/NAM7 HELICASE FAMILY"/>
    <property type="match status" value="1"/>
</dbReference>
<dbReference type="InterPro" id="IPR041679">
    <property type="entry name" value="DNA2/NAM7-like_C"/>
</dbReference>
<dbReference type="Proteomes" id="UP000182259">
    <property type="component" value="Chromosome II"/>
</dbReference>
<dbReference type="InterPro" id="IPR027417">
    <property type="entry name" value="P-loop_NTPase"/>
</dbReference>
<dbReference type="InterPro" id="IPR045055">
    <property type="entry name" value="DNA2/NAM7-like"/>
</dbReference>
<keyword evidence="7" id="KW-0539">Nucleus</keyword>
<dbReference type="InterPro" id="IPR056474">
    <property type="entry name" value="SEN1_barrel"/>
</dbReference>
<dbReference type="Pfam" id="PF23576">
    <property type="entry name" value="SEN1_barrel"/>
    <property type="match status" value="1"/>
</dbReference>
<dbReference type="CDD" id="cd21408">
    <property type="entry name" value="1B_Sen1p-like"/>
    <property type="match status" value="1"/>
</dbReference>
<comment type="subcellular location">
    <subcellularLocation>
        <location evidence="1">Nucleus</location>
    </subcellularLocation>
</comment>
<dbReference type="GO" id="GO:0001147">
    <property type="term" value="F:transcription termination site sequence-specific DNA binding"/>
    <property type="evidence" value="ECO:0007669"/>
    <property type="project" value="TreeGrafter"/>
</dbReference>
<protein>
    <submittedName>
        <fullName evidence="13">CIC11C00000002610</fullName>
    </submittedName>
</protein>
<dbReference type="InterPro" id="IPR044340">
    <property type="entry name" value="Helicase_Sen1_1B_dom"/>
</dbReference>
<dbReference type="GO" id="GO:0005694">
    <property type="term" value="C:chromosome"/>
    <property type="evidence" value="ECO:0007669"/>
    <property type="project" value="UniProtKB-ARBA"/>
</dbReference>
<evidence type="ECO:0000256" key="6">
    <source>
        <dbReference type="ARBA" id="ARBA00022840"/>
    </source>
</evidence>
<reference evidence="13 14" key="1">
    <citation type="submission" date="2016-10" db="EMBL/GenBank/DDBJ databases">
        <authorList>
            <person name="de Groot N.N."/>
        </authorList>
    </citation>
    <scope>NUCLEOTIDE SEQUENCE [LARGE SCALE GENOMIC DNA]</scope>
    <source>
        <strain evidence="13 14">PYCC 4715</strain>
    </source>
</reference>
<evidence type="ECO:0000256" key="7">
    <source>
        <dbReference type="ARBA" id="ARBA00023242"/>
    </source>
</evidence>
<dbReference type="InterPro" id="IPR041677">
    <property type="entry name" value="DNA2/NAM7_AAA_11"/>
</dbReference>
<evidence type="ECO:0000313" key="13">
    <source>
        <dbReference type="EMBL" id="SGZ52486.1"/>
    </source>
</evidence>